<keyword evidence="1" id="KW-0812">Transmembrane</keyword>
<dbReference type="EMBL" id="BMWY01000012">
    <property type="protein sequence ID" value="GGZ64795.1"/>
    <property type="molecule type" value="Genomic_DNA"/>
</dbReference>
<comment type="caution">
    <text evidence="2">The sequence shown here is derived from an EMBL/GenBank/DDBJ whole genome shotgun (WGS) entry which is preliminary data.</text>
</comment>
<accession>A0ABQ3C1R0</accession>
<feature type="transmembrane region" description="Helical" evidence="1">
    <location>
        <begin position="7"/>
        <end position="23"/>
    </location>
</feature>
<keyword evidence="1" id="KW-1133">Transmembrane helix</keyword>
<organism evidence="2 3">
    <name type="scientific">Mesonia mobilis</name>
    <dbReference type="NCBI Taxonomy" id="369791"/>
    <lineage>
        <taxon>Bacteria</taxon>
        <taxon>Pseudomonadati</taxon>
        <taxon>Bacteroidota</taxon>
        <taxon>Flavobacteriia</taxon>
        <taxon>Flavobacteriales</taxon>
        <taxon>Flavobacteriaceae</taxon>
        <taxon>Mesonia</taxon>
    </lineage>
</organism>
<reference evidence="3" key="1">
    <citation type="journal article" date="2019" name="Int. J. Syst. Evol. Microbiol.">
        <title>The Global Catalogue of Microorganisms (GCM) 10K type strain sequencing project: providing services to taxonomists for standard genome sequencing and annotation.</title>
        <authorList>
            <consortium name="The Broad Institute Genomics Platform"/>
            <consortium name="The Broad Institute Genome Sequencing Center for Infectious Disease"/>
            <person name="Wu L."/>
            <person name="Ma J."/>
        </authorList>
    </citation>
    <scope>NUCLEOTIDE SEQUENCE [LARGE SCALE GENOMIC DNA]</scope>
    <source>
        <strain evidence="3">KCTC 12708</strain>
    </source>
</reference>
<keyword evidence="1" id="KW-0472">Membrane</keyword>
<evidence type="ECO:0000313" key="2">
    <source>
        <dbReference type="EMBL" id="GGZ64795.1"/>
    </source>
</evidence>
<proteinExistence type="predicted"/>
<feature type="transmembrane region" description="Helical" evidence="1">
    <location>
        <begin position="109"/>
        <end position="132"/>
    </location>
</feature>
<sequence>MNFIYRLLLTFNATSLIIVVYLVKEEILVNNLNCYLTKLPNYVSYILYFLIPILLTFLSLLIAKKLSKDNISLGTIKSIEQANNAFLPSYLGYFFVALSVPYIDTLIFVFAILFVFTFLSQTLYFNPLFLIFKYHFYYLTTTNEIKIFIITRRILKAPQKTEFKQLRRINDFTFIDLTK</sequence>
<feature type="transmembrane region" description="Helical" evidence="1">
    <location>
        <begin position="84"/>
        <end position="103"/>
    </location>
</feature>
<name>A0ABQ3C1R0_9FLAO</name>
<feature type="transmembrane region" description="Helical" evidence="1">
    <location>
        <begin position="43"/>
        <end position="63"/>
    </location>
</feature>
<protein>
    <submittedName>
        <fullName evidence="2">Uncharacterized protein</fullName>
    </submittedName>
</protein>
<evidence type="ECO:0000313" key="3">
    <source>
        <dbReference type="Proteomes" id="UP000615593"/>
    </source>
</evidence>
<evidence type="ECO:0000256" key="1">
    <source>
        <dbReference type="SAM" id="Phobius"/>
    </source>
</evidence>
<dbReference type="Proteomes" id="UP000615593">
    <property type="component" value="Unassembled WGS sequence"/>
</dbReference>
<gene>
    <name evidence="2" type="ORF">GCM10008088_27820</name>
</gene>
<keyword evidence="3" id="KW-1185">Reference proteome</keyword>